<reference evidence="2 3" key="1">
    <citation type="submission" date="2018-09" db="EMBL/GenBank/DDBJ databases">
        <title>A high-quality reference genome of wild soybean provides a powerful tool to mine soybean genomes.</title>
        <authorList>
            <person name="Xie M."/>
            <person name="Chung C.Y.L."/>
            <person name="Li M.-W."/>
            <person name="Wong F.-L."/>
            <person name="Chan T.-F."/>
            <person name="Lam H.-M."/>
        </authorList>
    </citation>
    <scope>NUCLEOTIDE SEQUENCE [LARGE SCALE GENOMIC DNA]</scope>
    <source>
        <strain evidence="3">cv. W05</strain>
        <tissue evidence="2">Hypocotyl of etiolated seedlings</tissue>
    </source>
</reference>
<evidence type="ECO:0008006" key="4">
    <source>
        <dbReference type="Google" id="ProtNLM"/>
    </source>
</evidence>
<feature type="transmembrane region" description="Helical" evidence="1">
    <location>
        <begin position="23"/>
        <end position="46"/>
    </location>
</feature>
<protein>
    <recommendedName>
        <fullName evidence="4">Transmembrane protein</fullName>
    </recommendedName>
</protein>
<dbReference type="EMBL" id="QZWG01000018">
    <property type="protein sequence ID" value="RZB50986.1"/>
    <property type="molecule type" value="Genomic_DNA"/>
</dbReference>
<comment type="caution">
    <text evidence="2">The sequence shown here is derived from an EMBL/GenBank/DDBJ whole genome shotgun (WGS) entry which is preliminary data.</text>
</comment>
<dbReference type="AlphaFoldDB" id="A0A445FQ31"/>
<keyword evidence="1" id="KW-0472">Membrane</keyword>
<proteinExistence type="predicted"/>
<evidence type="ECO:0000313" key="2">
    <source>
        <dbReference type="EMBL" id="RZB50986.1"/>
    </source>
</evidence>
<evidence type="ECO:0000256" key="1">
    <source>
        <dbReference type="SAM" id="Phobius"/>
    </source>
</evidence>
<gene>
    <name evidence="2" type="ORF">D0Y65_047722</name>
</gene>
<organism evidence="2 3">
    <name type="scientific">Glycine soja</name>
    <name type="common">Wild soybean</name>
    <dbReference type="NCBI Taxonomy" id="3848"/>
    <lineage>
        <taxon>Eukaryota</taxon>
        <taxon>Viridiplantae</taxon>
        <taxon>Streptophyta</taxon>
        <taxon>Embryophyta</taxon>
        <taxon>Tracheophyta</taxon>
        <taxon>Spermatophyta</taxon>
        <taxon>Magnoliopsida</taxon>
        <taxon>eudicotyledons</taxon>
        <taxon>Gunneridae</taxon>
        <taxon>Pentapetalae</taxon>
        <taxon>rosids</taxon>
        <taxon>fabids</taxon>
        <taxon>Fabales</taxon>
        <taxon>Fabaceae</taxon>
        <taxon>Papilionoideae</taxon>
        <taxon>50 kb inversion clade</taxon>
        <taxon>NPAAA clade</taxon>
        <taxon>indigoferoid/millettioid clade</taxon>
        <taxon>Phaseoleae</taxon>
        <taxon>Glycine</taxon>
        <taxon>Glycine subgen. Soja</taxon>
    </lineage>
</organism>
<keyword evidence="1" id="KW-0812">Transmembrane</keyword>
<name>A0A445FQ31_GLYSO</name>
<sequence>MVHRNNSSFFDTTSFPLYLPHNIVALCLPSFLCASLLMVSSFHLFFRMGMGFGGGLVEGGLWLGWVQFQNRYSRTVVLEKQSPPSLALNRSTQQRYWNLHHGLIIDKA</sequence>
<dbReference type="Proteomes" id="UP000289340">
    <property type="component" value="Chromosome 18"/>
</dbReference>
<accession>A0A445FQ31</accession>
<keyword evidence="3" id="KW-1185">Reference proteome</keyword>
<evidence type="ECO:0000313" key="3">
    <source>
        <dbReference type="Proteomes" id="UP000289340"/>
    </source>
</evidence>
<keyword evidence="1" id="KW-1133">Transmembrane helix</keyword>